<gene>
    <name evidence="1" type="ORF">PACLA_8A062408</name>
</gene>
<dbReference type="Pfam" id="PF13358">
    <property type="entry name" value="DDE_3"/>
    <property type="match status" value="1"/>
</dbReference>
<dbReference type="InterPro" id="IPR052338">
    <property type="entry name" value="Transposase_5"/>
</dbReference>
<dbReference type="Gene3D" id="3.30.420.10">
    <property type="entry name" value="Ribonuclease H-like superfamily/Ribonuclease H"/>
    <property type="match status" value="1"/>
</dbReference>
<dbReference type="SUPFAM" id="SSF53098">
    <property type="entry name" value="Ribonuclease H-like"/>
    <property type="match status" value="1"/>
</dbReference>
<dbReference type="InterPro" id="IPR038717">
    <property type="entry name" value="Tc1-like_DDE_dom"/>
</dbReference>
<keyword evidence="2" id="KW-1185">Reference proteome</keyword>
<protein>
    <submittedName>
        <fullName evidence="1">Transposable element Tcb2 transposase</fullName>
    </submittedName>
</protein>
<name>A0A6S7GYI9_PARCT</name>
<dbReference type="AlphaFoldDB" id="A0A6S7GYI9"/>
<dbReference type="OrthoDB" id="6022030at2759"/>
<evidence type="ECO:0000313" key="2">
    <source>
        <dbReference type="Proteomes" id="UP001152795"/>
    </source>
</evidence>
<proteinExistence type="predicted"/>
<accession>A0A6S7GYI9</accession>
<dbReference type="GO" id="GO:0003676">
    <property type="term" value="F:nucleic acid binding"/>
    <property type="evidence" value="ECO:0007669"/>
    <property type="project" value="InterPro"/>
</dbReference>
<organism evidence="1 2">
    <name type="scientific">Paramuricea clavata</name>
    <name type="common">Red gorgonian</name>
    <name type="synonym">Violescent sea-whip</name>
    <dbReference type="NCBI Taxonomy" id="317549"/>
    <lineage>
        <taxon>Eukaryota</taxon>
        <taxon>Metazoa</taxon>
        <taxon>Cnidaria</taxon>
        <taxon>Anthozoa</taxon>
        <taxon>Octocorallia</taxon>
        <taxon>Malacalcyonacea</taxon>
        <taxon>Plexauridae</taxon>
        <taxon>Paramuricea</taxon>
    </lineage>
</organism>
<dbReference type="PANTHER" id="PTHR23022">
    <property type="entry name" value="TRANSPOSABLE ELEMENT-RELATED"/>
    <property type="match status" value="1"/>
</dbReference>
<dbReference type="PANTHER" id="PTHR23022:SF135">
    <property type="entry name" value="SI:DKEY-77F5.3"/>
    <property type="match status" value="1"/>
</dbReference>
<reference evidence="1" key="1">
    <citation type="submission" date="2020-04" db="EMBL/GenBank/DDBJ databases">
        <authorList>
            <person name="Alioto T."/>
            <person name="Alioto T."/>
            <person name="Gomez Garrido J."/>
        </authorList>
    </citation>
    <scope>NUCLEOTIDE SEQUENCE</scope>
    <source>
        <strain evidence="1">A484AB</strain>
    </source>
</reference>
<dbReference type="Proteomes" id="UP001152795">
    <property type="component" value="Unassembled WGS sequence"/>
</dbReference>
<comment type="caution">
    <text evidence="1">The sequence shown here is derived from an EMBL/GenBank/DDBJ whole genome shotgun (WGS) entry which is preliminary data.</text>
</comment>
<evidence type="ECO:0000313" key="1">
    <source>
        <dbReference type="EMBL" id="CAB3989411.1"/>
    </source>
</evidence>
<dbReference type="EMBL" id="CACRXK020001483">
    <property type="protein sequence ID" value="CAB3989411.1"/>
    <property type="molecule type" value="Genomic_DNA"/>
</dbReference>
<dbReference type="InterPro" id="IPR012337">
    <property type="entry name" value="RNaseH-like_sf"/>
</dbReference>
<dbReference type="InterPro" id="IPR036397">
    <property type="entry name" value="RNaseH_sf"/>
</dbReference>
<sequence>MPNECDIQISEATIRRVRRKLGWKMENARYCQLVREPNKIKRMAFCLKAFREEDVFNNVIFTDETFVQMEQYARVCFHKDGTQPKRKDRPKHPLKVHVWAGISWRGATQVCIFSGCMESIGYQTILERNLLPFVRRVYPDGHRMWQDNDPKHTSNSTKKWMKDNGIDHWVTPPESPVSNQTYIYDLLQLLNSCILLHVRHN</sequence>